<feature type="region of interest" description="Disordered" evidence="1">
    <location>
        <begin position="1"/>
        <end position="44"/>
    </location>
</feature>
<sequence length="348" mass="37272">MDVALSLHINTPPSQLIPDQLPTPPTSEPHSPTLSPSVPQRRENVDDDLTVSISRTFDPHSELLPPQPDTIFSSADGVFFYVHRSVIREKSTNGWNGQLPHLPASTYSSDAGSSKVIALPEQAAVLNIVLHAVYGISCASYSPSIQDISAAVDAMEAYGISPKAHILPSTPLYVLILSHAPLAPLVAYTLAASHDILSLAVSISPLLLSYPLESLPEAAVQSMGAVYLKRLLLLHNDRLAAFRRLLPPPPLPHLPTASCQSAEHSSLSRAWTIAAAHLAWEASPDISSSAIEAEFSPLLKALSCLLCAESLAARVRQLIDEWSKVKADGTPSEVDLVISRTRSILPVG</sequence>
<dbReference type="EMBL" id="KZ857550">
    <property type="protein sequence ID" value="RDX40524.1"/>
    <property type="molecule type" value="Genomic_DNA"/>
</dbReference>
<evidence type="ECO:0008006" key="4">
    <source>
        <dbReference type="Google" id="ProtNLM"/>
    </source>
</evidence>
<evidence type="ECO:0000256" key="1">
    <source>
        <dbReference type="SAM" id="MobiDB-lite"/>
    </source>
</evidence>
<keyword evidence="3" id="KW-1185">Reference proteome</keyword>
<dbReference type="STRING" id="139420.A0A371CJR3"/>
<evidence type="ECO:0000313" key="2">
    <source>
        <dbReference type="EMBL" id="RDX40524.1"/>
    </source>
</evidence>
<dbReference type="Proteomes" id="UP000256964">
    <property type="component" value="Unassembled WGS sequence"/>
</dbReference>
<proteinExistence type="predicted"/>
<feature type="compositionally biased region" description="Low complexity" evidence="1">
    <location>
        <begin position="28"/>
        <end position="37"/>
    </location>
</feature>
<dbReference type="OrthoDB" id="3265815at2759"/>
<dbReference type="AlphaFoldDB" id="A0A371CJR3"/>
<evidence type="ECO:0000313" key="3">
    <source>
        <dbReference type="Proteomes" id="UP000256964"/>
    </source>
</evidence>
<gene>
    <name evidence="2" type="ORF">OH76DRAFT_1562078</name>
</gene>
<reference evidence="2 3" key="1">
    <citation type="journal article" date="2018" name="Biotechnol. Biofuels">
        <title>Integrative visual omics of the white-rot fungus Polyporus brumalis exposes the biotechnological potential of its oxidative enzymes for delignifying raw plant biomass.</title>
        <authorList>
            <person name="Miyauchi S."/>
            <person name="Rancon A."/>
            <person name="Drula E."/>
            <person name="Hage H."/>
            <person name="Chaduli D."/>
            <person name="Favel A."/>
            <person name="Grisel S."/>
            <person name="Henrissat B."/>
            <person name="Herpoel-Gimbert I."/>
            <person name="Ruiz-Duenas F.J."/>
            <person name="Chevret D."/>
            <person name="Hainaut M."/>
            <person name="Lin J."/>
            <person name="Wang M."/>
            <person name="Pangilinan J."/>
            <person name="Lipzen A."/>
            <person name="Lesage-Meessen L."/>
            <person name="Navarro D."/>
            <person name="Riley R."/>
            <person name="Grigoriev I.V."/>
            <person name="Zhou S."/>
            <person name="Raouche S."/>
            <person name="Rosso M.N."/>
        </authorList>
    </citation>
    <scope>NUCLEOTIDE SEQUENCE [LARGE SCALE GENOMIC DNA]</scope>
    <source>
        <strain evidence="2 3">BRFM 1820</strain>
    </source>
</reference>
<accession>A0A371CJR3</accession>
<protein>
    <recommendedName>
        <fullName evidence="4">BTB domain-containing protein</fullName>
    </recommendedName>
</protein>
<name>A0A371CJR3_9APHY</name>
<organism evidence="2 3">
    <name type="scientific">Lentinus brumalis</name>
    <dbReference type="NCBI Taxonomy" id="2498619"/>
    <lineage>
        <taxon>Eukaryota</taxon>
        <taxon>Fungi</taxon>
        <taxon>Dikarya</taxon>
        <taxon>Basidiomycota</taxon>
        <taxon>Agaricomycotina</taxon>
        <taxon>Agaricomycetes</taxon>
        <taxon>Polyporales</taxon>
        <taxon>Polyporaceae</taxon>
        <taxon>Lentinus</taxon>
    </lineage>
</organism>